<dbReference type="InterPro" id="IPR027417">
    <property type="entry name" value="P-loop_NTPase"/>
</dbReference>
<keyword evidence="3" id="KW-0547">Nucleotide-binding</keyword>
<dbReference type="GO" id="GO:0005886">
    <property type="term" value="C:plasma membrane"/>
    <property type="evidence" value="ECO:0007669"/>
    <property type="project" value="TreeGrafter"/>
</dbReference>
<comment type="similarity">
    <text evidence="1">Belongs to the ABC transporter superfamily.</text>
</comment>
<dbReference type="PROSITE" id="PS00211">
    <property type="entry name" value="ABC_TRANSPORTER_1"/>
    <property type="match status" value="1"/>
</dbReference>
<dbReference type="Gene3D" id="3.40.50.300">
    <property type="entry name" value="P-loop containing nucleotide triphosphate hydrolases"/>
    <property type="match status" value="1"/>
</dbReference>
<dbReference type="AlphaFoldDB" id="A0A285CJ82"/>
<dbReference type="CDD" id="cd03255">
    <property type="entry name" value="ABC_MJ0796_LolCDE_FtsE"/>
    <property type="match status" value="1"/>
</dbReference>
<dbReference type="PROSITE" id="PS50893">
    <property type="entry name" value="ABC_TRANSPORTER_2"/>
    <property type="match status" value="1"/>
</dbReference>
<evidence type="ECO:0000259" key="5">
    <source>
        <dbReference type="PROSITE" id="PS50893"/>
    </source>
</evidence>
<dbReference type="InterPro" id="IPR015854">
    <property type="entry name" value="ABC_transpr_LolD-like"/>
</dbReference>
<dbReference type="GO" id="GO:0016887">
    <property type="term" value="F:ATP hydrolysis activity"/>
    <property type="evidence" value="ECO:0007669"/>
    <property type="project" value="InterPro"/>
</dbReference>
<name>A0A285CJ82_9BACI</name>
<dbReference type="Pfam" id="PF00005">
    <property type="entry name" value="ABC_tran"/>
    <property type="match status" value="1"/>
</dbReference>
<dbReference type="Proteomes" id="UP000219546">
    <property type="component" value="Unassembled WGS sequence"/>
</dbReference>
<evidence type="ECO:0000256" key="1">
    <source>
        <dbReference type="ARBA" id="ARBA00005417"/>
    </source>
</evidence>
<accession>A0A285CJ82</accession>
<dbReference type="OrthoDB" id="9791546at2"/>
<evidence type="ECO:0000313" key="6">
    <source>
        <dbReference type="EMBL" id="SNX67043.1"/>
    </source>
</evidence>
<dbReference type="InterPro" id="IPR003593">
    <property type="entry name" value="AAA+_ATPase"/>
</dbReference>
<sequence length="235" mass="25985">MITIRDLKHEFVIGKKNKKQVIPVLNSVNLHIEEGEIVTILGRSGSGKSTLLNLISGYMKPTAGTIHILNQDVTNLSEGEWADFRLQHIGFIFQSFQLIPSMTAFQNVELPLKMKGMEKTKRLAKVEETLEKVGLAEFAGFYPSELSGGQQQRVGIARALVGEPKIILADEPTGSLDVETENEFLTLIHQLNQNEGITFLVITHDREVAKIGHRSVTIANGTISESGGEKRAIQR</sequence>
<dbReference type="GO" id="GO:0098796">
    <property type="term" value="C:membrane protein complex"/>
    <property type="evidence" value="ECO:0007669"/>
    <property type="project" value="UniProtKB-ARBA"/>
</dbReference>
<keyword evidence="2" id="KW-0813">Transport</keyword>
<proteinExistence type="inferred from homology"/>
<dbReference type="PANTHER" id="PTHR24220">
    <property type="entry name" value="IMPORT ATP-BINDING PROTEIN"/>
    <property type="match status" value="1"/>
</dbReference>
<evidence type="ECO:0000313" key="7">
    <source>
        <dbReference type="Proteomes" id="UP000219546"/>
    </source>
</evidence>
<dbReference type="RefSeq" id="WP_097156874.1">
    <property type="nucleotide sequence ID" value="NZ_JBEPMQ010000003.1"/>
</dbReference>
<dbReference type="PANTHER" id="PTHR24220:SF648">
    <property type="entry name" value="ABC TRANSPORTER ATP-BINDING PROTEIN YTRE"/>
    <property type="match status" value="1"/>
</dbReference>
<dbReference type="SMART" id="SM00382">
    <property type="entry name" value="AAA"/>
    <property type="match status" value="1"/>
</dbReference>
<dbReference type="EMBL" id="OAOP01000001">
    <property type="protein sequence ID" value="SNX67043.1"/>
    <property type="molecule type" value="Genomic_DNA"/>
</dbReference>
<evidence type="ECO:0000256" key="2">
    <source>
        <dbReference type="ARBA" id="ARBA00022448"/>
    </source>
</evidence>
<organism evidence="6 7">
    <name type="scientific">Bacillus oleivorans</name>
    <dbReference type="NCBI Taxonomy" id="1448271"/>
    <lineage>
        <taxon>Bacteria</taxon>
        <taxon>Bacillati</taxon>
        <taxon>Bacillota</taxon>
        <taxon>Bacilli</taxon>
        <taxon>Bacillales</taxon>
        <taxon>Bacillaceae</taxon>
        <taxon>Bacillus</taxon>
    </lineage>
</organism>
<gene>
    <name evidence="6" type="ORF">SAMN05877753_101357</name>
</gene>
<feature type="domain" description="ABC transporter" evidence="5">
    <location>
        <begin position="2"/>
        <end position="235"/>
    </location>
</feature>
<evidence type="ECO:0000256" key="4">
    <source>
        <dbReference type="ARBA" id="ARBA00022840"/>
    </source>
</evidence>
<dbReference type="InterPro" id="IPR003439">
    <property type="entry name" value="ABC_transporter-like_ATP-bd"/>
</dbReference>
<dbReference type="FunFam" id="3.40.50.300:FF:000032">
    <property type="entry name" value="Export ABC transporter ATP-binding protein"/>
    <property type="match status" value="1"/>
</dbReference>
<keyword evidence="4 6" id="KW-0067">ATP-binding</keyword>
<protein>
    <submittedName>
        <fullName evidence="6">Acetoin utilization transport system ATP-binding protein</fullName>
    </submittedName>
</protein>
<dbReference type="GO" id="GO:0022857">
    <property type="term" value="F:transmembrane transporter activity"/>
    <property type="evidence" value="ECO:0007669"/>
    <property type="project" value="TreeGrafter"/>
</dbReference>
<keyword evidence="7" id="KW-1185">Reference proteome</keyword>
<dbReference type="GO" id="GO:0005524">
    <property type="term" value="F:ATP binding"/>
    <property type="evidence" value="ECO:0007669"/>
    <property type="project" value="UniProtKB-KW"/>
</dbReference>
<reference evidence="6 7" key="1">
    <citation type="submission" date="2017-08" db="EMBL/GenBank/DDBJ databases">
        <authorList>
            <person name="de Groot N.N."/>
        </authorList>
    </citation>
    <scope>NUCLEOTIDE SEQUENCE [LARGE SCALE GENOMIC DNA]</scope>
    <source>
        <strain evidence="6 7">JC228</strain>
    </source>
</reference>
<dbReference type="SUPFAM" id="SSF52540">
    <property type="entry name" value="P-loop containing nucleoside triphosphate hydrolases"/>
    <property type="match status" value="1"/>
</dbReference>
<dbReference type="InterPro" id="IPR017871">
    <property type="entry name" value="ABC_transporter-like_CS"/>
</dbReference>
<evidence type="ECO:0000256" key="3">
    <source>
        <dbReference type="ARBA" id="ARBA00022741"/>
    </source>
</evidence>
<dbReference type="InterPro" id="IPR017911">
    <property type="entry name" value="MacB-like_ATP-bd"/>
</dbReference>